<dbReference type="EMBL" id="BDDD01000531">
    <property type="protein sequence ID" value="GAV67265.1"/>
    <property type="molecule type" value="Genomic_DNA"/>
</dbReference>
<dbReference type="PANTHER" id="PTHR33064:SF37">
    <property type="entry name" value="RIBONUCLEASE H"/>
    <property type="match status" value="1"/>
</dbReference>
<dbReference type="OrthoDB" id="1909920at2759"/>
<dbReference type="InterPro" id="IPR043502">
    <property type="entry name" value="DNA/RNA_pol_sf"/>
</dbReference>
<evidence type="ECO:0008006" key="3">
    <source>
        <dbReference type="Google" id="ProtNLM"/>
    </source>
</evidence>
<proteinExistence type="predicted"/>
<organism evidence="1 2">
    <name type="scientific">Cephalotus follicularis</name>
    <name type="common">Albany pitcher plant</name>
    <dbReference type="NCBI Taxonomy" id="3775"/>
    <lineage>
        <taxon>Eukaryota</taxon>
        <taxon>Viridiplantae</taxon>
        <taxon>Streptophyta</taxon>
        <taxon>Embryophyta</taxon>
        <taxon>Tracheophyta</taxon>
        <taxon>Spermatophyta</taxon>
        <taxon>Magnoliopsida</taxon>
        <taxon>eudicotyledons</taxon>
        <taxon>Gunneridae</taxon>
        <taxon>Pentapetalae</taxon>
        <taxon>rosids</taxon>
        <taxon>fabids</taxon>
        <taxon>Oxalidales</taxon>
        <taxon>Cephalotaceae</taxon>
        <taxon>Cephalotus</taxon>
    </lineage>
</organism>
<feature type="non-terminal residue" evidence="1">
    <location>
        <position position="1"/>
    </location>
</feature>
<dbReference type="AlphaFoldDB" id="A0A1Q3BH43"/>
<dbReference type="PANTHER" id="PTHR33064">
    <property type="entry name" value="POL PROTEIN"/>
    <property type="match status" value="1"/>
</dbReference>
<dbReference type="InterPro" id="IPR043128">
    <property type="entry name" value="Rev_trsase/Diguanyl_cyclase"/>
</dbReference>
<accession>A0A1Q3BH43</accession>
<evidence type="ECO:0000313" key="2">
    <source>
        <dbReference type="Proteomes" id="UP000187406"/>
    </source>
</evidence>
<keyword evidence="2" id="KW-1185">Reference proteome</keyword>
<dbReference type="STRING" id="3775.A0A1Q3BH43"/>
<protein>
    <recommendedName>
        <fullName evidence="3">Reverse transcriptase/retrotransposon-derived protein RNase H-like domain-containing protein</fullName>
    </recommendedName>
</protein>
<dbReference type="InterPro" id="IPR051320">
    <property type="entry name" value="Viral_Replic_Matur_Polypro"/>
</dbReference>
<dbReference type="InParanoid" id="A0A1Q3BH43"/>
<reference evidence="2" key="1">
    <citation type="submission" date="2016-04" db="EMBL/GenBank/DDBJ databases">
        <title>Cephalotus genome sequencing.</title>
        <authorList>
            <person name="Fukushima K."/>
            <person name="Hasebe M."/>
            <person name="Fang X."/>
        </authorList>
    </citation>
    <scope>NUCLEOTIDE SEQUENCE [LARGE SCALE GENOMIC DNA]</scope>
    <source>
        <strain evidence="2">cv. St1</strain>
    </source>
</reference>
<sequence>LHHLTTVLKCLAVNQFFAKMSKCSFGQTVVEYLGHIVSAAGVQADPNKIEAMTKWPTPTNIRQLRGFLGLTGYYRRFIKGYASLAEPLTELLKKDAFVWSKFAEQAFEELKDAMTVAHLLILPDFNKEFVVEI</sequence>
<name>A0A1Q3BH43_CEPFO</name>
<dbReference type="Proteomes" id="UP000187406">
    <property type="component" value="Unassembled WGS sequence"/>
</dbReference>
<gene>
    <name evidence="1" type="ORF">CFOL_v3_10771</name>
</gene>
<feature type="non-terminal residue" evidence="1">
    <location>
        <position position="133"/>
    </location>
</feature>
<comment type="caution">
    <text evidence="1">The sequence shown here is derived from an EMBL/GenBank/DDBJ whole genome shotgun (WGS) entry which is preliminary data.</text>
</comment>
<evidence type="ECO:0000313" key="1">
    <source>
        <dbReference type="EMBL" id="GAV67265.1"/>
    </source>
</evidence>
<dbReference type="SUPFAM" id="SSF56672">
    <property type="entry name" value="DNA/RNA polymerases"/>
    <property type="match status" value="1"/>
</dbReference>
<dbReference type="FunFam" id="3.30.70.270:FF:000020">
    <property type="entry name" value="Transposon Tf2-6 polyprotein-like Protein"/>
    <property type="match status" value="1"/>
</dbReference>
<dbReference type="Gene3D" id="3.30.70.270">
    <property type="match status" value="2"/>
</dbReference>